<evidence type="ECO:0000313" key="2">
    <source>
        <dbReference type="EMBL" id="PIP31581.1"/>
    </source>
</evidence>
<feature type="domain" description="DUF4143" evidence="1">
    <location>
        <begin position="23"/>
        <end position="178"/>
    </location>
</feature>
<dbReference type="InterPro" id="IPR025420">
    <property type="entry name" value="DUF4143"/>
</dbReference>
<dbReference type="EMBL" id="PCSB01000060">
    <property type="protein sequence ID" value="PIP31581.1"/>
    <property type="molecule type" value="Genomic_DNA"/>
</dbReference>
<protein>
    <submittedName>
        <fullName evidence="2">ATPase</fullName>
    </submittedName>
</protein>
<dbReference type="PANTHER" id="PTHR43566:SF1">
    <property type="entry name" value="AAA+ ATPASE DOMAIN-CONTAINING PROTEIN"/>
    <property type="match status" value="1"/>
</dbReference>
<sequence>VILDDQLSEKKKTIEEIYRAYLERDISYLLGVQKTEVFTNLVKIIASQIGGLVNFTELSSTLRISAKTIKNYLWYLEKTFVLKRVDPFFRNIRKEISKAPVYYFNDLGLKNYALNEFGNALNFQNAGFLFENFVYKLIQEQTQDSSAKINFWRTTDKAEVDFVLNFGKEIVPIEAKYSHLKEPTLTRSLRGFIEKYRPKRVFVVNLSLNQKIKIDGSEINFTPFYLLKT</sequence>
<dbReference type="PANTHER" id="PTHR43566">
    <property type="entry name" value="CONSERVED PROTEIN"/>
    <property type="match status" value="1"/>
</dbReference>
<name>A0A2G9ZEP8_9BACT</name>
<proteinExistence type="predicted"/>
<organism evidence="2 3">
    <name type="scientific">bacterium (Candidatus Gribaldobacteria) CG23_combo_of_CG06-09_8_20_14_all_37_87_8</name>
    <dbReference type="NCBI Taxonomy" id="2014278"/>
    <lineage>
        <taxon>Bacteria</taxon>
        <taxon>Candidatus Gribaldobacteria</taxon>
    </lineage>
</organism>
<evidence type="ECO:0000313" key="3">
    <source>
        <dbReference type="Proteomes" id="UP000230447"/>
    </source>
</evidence>
<comment type="caution">
    <text evidence="2">The sequence shown here is derived from an EMBL/GenBank/DDBJ whole genome shotgun (WGS) entry which is preliminary data.</text>
</comment>
<dbReference type="Proteomes" id="UP000230447">
    <property type="component" value="Unassembled WGS sequence"/>
</dbReference>
<dbReference type="InterPro" id="IPR011335">
    <property type="entry name" value="Restrct_endonuc-II-like"/>
</dbReference>
<dbReference type="Pfam" id="PF13635">
    <property type="entry name" value="DUF4143"/>
    <property type="match status" value="1"/>
</dbReference>
<feature type="non-terminal residue" evidence="2">
    <location>
        <position position="1"/>
    </location>
</feature>
<evidence type="ECO:0000259" key="1">
    <source>
        <dbReference type="Pfam" id="PF13635"/>
    </source>
</evidence>
<reference evidence="2 3" key="1">
    <citation type="submission" date="2017-09" db="EMBL/GenBank/DDBJ databases">
        <title>Depth-based differentiation of microbial function through sediment-hosted aquifers and enrichment of novel symbionts in the deep terrestrial subsurface.</title>
        <authorList>
            <person name="Probst A.J."/>
            <person name="Ladd B."/>
            <person name="Jarett J.K."/>
            <person name="Geller-Mcgrath D.E."/>
            <person name="Sieber C.M."/>
            <person name="Emerson J.B."/>
            <person name="Anantharaman K."/>
            <person name="Thomas B.C."/>
            <person name="Malmstrom R."/>
            <person name="Stieglmeier M."/>
            <person name="Klingl A."/>
            <person name="Woyke T."/>
            <person name="Ryan C.M."/>
            <person name="Banfield J.F."/>
        </authorList>
    </citation>
    <scope>NUCLEOTIDE SEQUENCE [LARGE SCALE GENOMIC DNA]</scope>
    <source>
        <strain evidence="2">CG23_combo_of_CG06-09_8_20_14_all_37_87_8</strain>
    </source>
</reference>
<dbReference type="AlphaFoldDB" id="A0A2G9ZEP8"/>
<dbReference type="SUPFAM" id="SSF52980">
    <property type="entry name" value="Restriction endonuclease-like"/>
    <property type="match status" value="1"/>
</dbReference>
<gene>
    <name evidence="2" type="ORF">COX24_02815</name>
</gene>
<accession>A0A2G9ZEP8</accession>